<evidence type="ECO:0000256" key="2">
    <source>
        <dbReference type="SAM" id="SignalP"/>
    </source>
</evidence>
<sequence length="159" mass="16774">MKFTTIFIAATMAVAASATCTKDCPTTTQVDVSPPAEKTNVPTDEYTAETPSTEETDEDTETPEDDKYPVEETDEDTEASYDASPVEKDEEKYTAEALTEPSKNTTAKTTAPSKNSTTKATTPSASNKTAKYEDTDILSGASSTALSGAVILAAVAAFF</sequence>
<proteinExistence type="predicted"/>
<feature type="compositionally biased region" description="Basic and acidic residues" evidence="1">
    <location>
        <begin position="85"/>
        <end position="94"/>
    </location>
</feature>
<name>A0ABQ8F6L0_9FUNG</name>
<accession>A0ABQ8F6L0</accession>
<feature type="compositionally biased region" description="Polar residues" evidence="1">
    <location>
        <begin position="101"/>
        <end position="129"/>
    </location>
</feature>
<feature type="signal peptide" evidence="2">
    <location>
        <begin position="1"/>
        <end position="18"/>
    </location>
</feature>
<dbReference type="EMBL" id="JAFCIX010000360">
    <property type="protein sequence ID" value="KAH6593118.1"/>
    <property type="molecule type" value="Genomic_DNA"/>
</dbReference>
<evidence type="ECO:0000313" key="3">
    <source>
        <dbReference type="EMBL" id="KAH6593118.1"/>
    </source>
</evidence>
<evidence type="ECO:0000256" key="1">
    <source>
        <dbReference type="SAM" id="MobiDB-lite"/>
    </source>
</evidence>
<reference evidence="3 4" key="1">
    <citation type="submission" date="2021-02" db="EMBL/GenBank/DDBJ databases">
        <title>Variation within the Batrachochytrium salamandrivorans European outbreak.</title>
        <authorList>
            <person name="Kelly M."/>
            <person name="Pasmans F."/>
            <person name="Shea T.P."/>
            <person name="Munoz J.F."/>
            <person name="Carranza S."/>
            <person name="Cuomo C.A."/>
            <person name="Martel A."/>
        </authorList>
    </citation>
    <scope>NUCLEOTIDE SEQUENCE [LARGE SCALE GENOMIC DNA]</scope>
    <source>
        <strain evidence="3 4">AMFP18/2</strain>
    </source>
</reference>
<dbReference type="Proteomes" id="UP001648503">
    <property type="component" value="Unassembled WGS sequence"/>
</dbReference>
<feature type="compositionally biased region" description="Acidic residues" evidence="1">
    <location>
        <begin position="52"/>
        <end position="64"/>
    </location>
</feature>
<keyword evidence="2" id="KW-0732">Signal</keyword>
<comment type="caution">
    <text evidence="3">The sequence shown here is derived from an EMBL/GenBank/DDBJ whole genome shotgun (WGS) entry which is preliminary data.</text>
</comment>
<protein>
    <submittedName>
        <fullName evidence="3">Uncharacterized protein</fullName>
    </submittedName>
</protein>
<feature type="chain" id="PRO_5046379413" evidence="2">
    <location>
        <begin position="19"/>
        <end position="159"/>
    </location>
</feature>
<evidence type="ECO:0000313" key="4">
    <source>
        <dbReference type="Proteomes" id="UP001648503"/>
    </source>
</evidence>
<feature type="region of interest" description="Disordered" evidence="1">
    <location>
        <begin position="23"/>
        <end position="132"/>
    </location>
</feature>
<keyword evidence="4" id="KW-1185">Reference proteome</keyword>
<gene>
    <name evidence="3" type="ORF">BASA50_007592</name>
</gene>
<organism evidence="3 4">
    <name type="scientific">Batrachochytrium salamandrivorans</name>
    <dbReference type="NCBI Taxonomy" id="1357716"/>
    <lineage>
        <taxon>Eukaryota</taxon>
        <taxon>Fungi</taxon>
        <taxon>Fungi incertae sedis</taxon>
        <taxon>Chytridiomycota</taxon>
        <taxon>Chytridiomycota incertae sedis</taxon>
        <taxon>Chytridiomycetes</taxon>
        <taxon>Rhizophydiales</taxon>
        <taxon>Rhizophydiales incertae sedis</taxon>
        <taxon>Batrachochytrium</taxon>
    </lineage>
</organism>